<feature type="transmembrane region" description="Helical" evidence="8">
    <location>
        <begin position="53"/>
        <end position="76"/>
    </location>
</feature>
<dbReference type="OrthoDB" id="685197at2759"/>
<dbReference type="GeneID" id="111006513"/>
<comment type="similarity">
    <text evidence="2 8">Belongs to the Casparian strip membrane proteins (CASP) family.</text>
</comment>
<evidence type="ECO:0000256" key="8">
    <source>
        <dbReference type="RuleBase" id="RU361233"/>
    </source>
</evidence>
<dbReference type="Proteomes" id="UP000504603">
    <property type="component" value="Unplaced"/>
</dbReference>
<dbReference type="KEGG" id="mcha:111006513"/>
<evidence type="ECO:0000259" key="9">
    <source>
        <dbReference type="Pfam" id="PF04535"/>
    </source>
</evidence>
<comment type="subcellular location">
    <subcellularLocation>
        <location evidence="1 8">Cell membrane</location>
        <topology evidence="1 8">Multi-pass membrane protein</topology>
    </subcellularLocation>
</comment>
<feature type="transmembrane region" description="Helical" evidence="8">
    <location>
        <begin position="12"/>
        <end position="33"/>
    </location>
</feature>
<dbReference type="PANTHER" id="PTHR33573:SF40">
    <property type="entry name" value="CASP-LIKE PROTEIN 4D2"/>
    <property type="match status" value="1"/>
</dbReference>
<keyword evidence="6 8" id="KW-1133">Transmembrane helix</keyword>
<evidence type="ECO:0000256" key="4">
    <source>
        <dbReference type="ARBA" id="ARBA00022475"/>
    </source>
</evidence>
<dbReference type="AlphaFoldDB" id="A0A6J1C1A4"/>
<comment type="subunit">
    <text evidence="3 8">Homodimer and heterodimers.</text>
</comment>
<feature type="transmembrane region" description="Helical" evidence="8">
    <location>
        <begin position="96"/>
        <end position="115"/>
    </location>
</feature>
<evidence type="ECO:0000256" key="5">
    <source>
        <dbReference type="ARBA" id="ARBA00022692"/>
    </source>
</evidence>
<proteinExistence type="inferred from homology"/>
<dbReference type="Pfam" id="PF04535">
    <property type="entry name" value="CASP_dom"/>
    <property type="match status" value="1"/>
</dbReference>
<name>A0A6J1C1A4_MOMCH</name>
<dbReference type="PANTHER" id="PTHR33573">
    <property type="entry name" value="CASP-LIKE PROTEIN 4A4"/>
    <property type="match status" value="1"/>
</dbReference>
<keyword evidence="10" id="KW-1185">Reference proteome</keyword>
<protein>
    <recommendedName>
        <fullName evidence="8">CASP-like protein</fullName>
    </recommendedName>
</protein>
<evidence type="ECO:0000256" key="6">
    <source>
        <dbReference type="ARBA" id="ARBA00022989"/>
    </source>
</evidence>
<dbReference type="InterPro" id="IPR006459">
    <property type="entry name" value="CASP/CASPL"/>
</dbReference>
<evidence type="ECO:0000313" key="11">
    <source>
        <dbReference type="RefSeq" id="XP_022134193.1"/>
    </source>
</evidence>
<keyword evidence="4 8" id="KW-1003">Cell membrane</keyword>
<evidence type="ECO:0000256" key="1">
    <source>
        <dbReference type="ARBA" id="ARBA00004651"/>
    </source>
</evidence>
<gene>
    <name evidence="11" type="primary">LOC111006513</name>
</gene>
<organism evidence="10 11">
    <name type="scientific">Momordica charantia</name>
    <name type="common">Bitter gourd</name>
    <name type="synonym">Balsam pear</name>
    <dbReference type="NCBI Taxonomy" id="3673"/>
    <lineage>
        <taxon>Eukaryota</taxon>
        <taxon>Viridiplantae</taxon>
        <taxon>Streptophyta</taxon>
        <taxon>Embryophyta</taxon>
        <taxon>Tracheophyta</taxon>
        <taxon>Spermatophyta</taxon>
        <taxon>Magnoliopsida</taxon>
        <taxon>eudicotyledons</taxon>
        <taxon>Gunneridae</taxon>
        <taxon>Pentapetalae</taxon>
        <taxon>rosids</taxon>
        <taxon>fabids</taxon>
        <taxon>Cucurbitales</taxon>
        <taxon>Cucurbitaceae</taxon>
        <taxon>Momordiceae</taxon>
        <taxon>Momordica</taxon>
    </lineage>
</organism>
<dbReference type="InterPro" id="IPR006702">
    <property type="entry name" value="CASP_dom"/>
</dbReference>
<evidence type="ECO:0000256" key="7">
    <source>
        <dbReference type="ARBA" id="ARBA00023136"/>
    </source>
</evidence>
<evidence type="ECO:0000256" key="3">
    <source>
        <dbReference type="ARBA" id="ARBA00011489"/>
    </source>
</evidence>
<sequence>MAASKGSRIASLILRILTFVLIFISLLIIATNSKTVLKGTEAEAKVEFKDVYSYRYLTAAAVIGAALSLLQIALTLYHVVTKSDGTPFFDMFSDKLLTYLLLSGASAGLGAGIDLRSNYKDLVGNIFNSFFDKGSASAAILLLAFICSAVVSILSSLALVRKP</sequence>
<accession>A0A6J1C1A4</accession>
<dbReference type="NCBIfam" id="TIGR01569">
    <property type="entry name" value="A_tha_TIGR01569"/>
    <property type="match status" value="1"/>
</dbReference>
<keyword evidence="5 8" id="KW-0812">Transmembrane</keyword>
<feature type="transmembrane region" description="Helical" evidence="8">
    <location>
        <begin position="135"/>
        <end position="160"/>
    </location>
</feature>
<reference evidence="11" key="1">
    <citation type="submission" date="2025-08" db="UniProtKB">
        <authorList>
            <consortium name="RefSeq"/>
        </authorList>
    </citation>
    <scope>IDENTIFICATION</scope>
    <source>
        <strain evidence="11">OHB3-1</strain>
    </source>
</reference>
<dbReference type="RefSeq" id="XP_022134193.1">
    <property type="nucleotide sequence ID" value="XM_022278501.1"/>
</dbReference>
<evidence type="ECO:0000256" key="2">
    <source>
        <dbReference type="ARBA" id="ARBA00007651"/>
    </source>
</evidence>
<dbReference type="GO" id="GO:0005886">
    <property type="term" value="C:plasma membrane"/>
    <property type="evidence" value="ECO:0007669"/>
    <property type="project" value="UniProtKB-SubCell"/>
</dbReference>
<evidence type="ECO:0000313" key="10">
    <source>
        <dbReference type="Proteomes" id="UP000504603"/>
    </source>
</evidence>
<keyword evidence="7 8" id="KW-0472">Membrane</keyword>
<feature type="domain" description="Casparian strip membrane protein" evidence="9">
    <location>
        <begin position="6"/>
        <end position="147"/>
    </location>
</feature>